<evidence type="ECO:0000256" key="1">
    <source>
        <dbReference type="SAM" id="Phobius"/>
    </source>
</evidence>
<gene>
    <name evidence="3" type="ORF">CLV67_117217</name>
</gene>
<dbReference type="Proteomes" id="UP000239415">
    <property type="component" value="Unassembled WGS sequence"/>
</dbReference>
<keyword evidence="4" id="KW-1185">Reference proteome</keyword>
<protein>
    <recommendedName>
        <fullName evidence="2">CAAX prenyl protease 2/Lysostaphin resistance protein A-like domain-containing protein</fullName>
    </recommendedName>
</protein>
<dbReference type="PANTHER" id="PTHR39430:SF1">
    <property type="entry name" value="PROTEASE"/>
    <property type="match status" value="1"/>
</dbReference>
<sequence>MLTAVKRIGVGPDGVVRSGWKVAGFFGLCVASVMGAAVLVGMFGPAWALRDGQPWPVVAVSALLIVGVTGLCLRFEGRSWADAGLLPDRVRLGQLAAGMAGGLVLVGGLAWMLMLGGVLHWEPNRPFTTSLMVSGTLYFVCAVLVEELVFRGYALRRLAEGIGATAAVVVLAVIFGGYHLLSVGSSVTVKDGGAELAWTAVGPLVGAIVFGFAAVRTGGIALPLGLHLGWNWTQWHFFTFPADDNPVGLWTPLVSAHLAGDPAPFRVGYLVTMGLAVAAIAVMTRRPQHPFTALAPRLP</sequence>
<dbReference type="EMBL" id="PVMZ01000017">
    <property type="protein sequence ID" value="PRX17160.1"/>
    <property type="molecule type" value="Genomic_DNA"/>
</dbReference>
<accession>A0A2T0K3C7</accession>
<feature type="transmembrane region" description="Helical" evidence="1">
    <location>
        <begin position="95"/>
        <end position="119"/>
    </location>
</feature>
<feature type="transmembrane region" description="Helical" evidence="1">
    <location>
        <begin position="196"/>
        <end position="215"/>
    </location>
</feature>
<keyword evidence="1" id="KW-0472">Membrane</keyword>
<dbReference type="PANTHER" id="PTHR39430">
    <property type="entry name" value="MEMBRANE-ASSOCIATED PROTEASE-RELATED"/>
    <property type="match status" value="1"/>
</dbReference>
<keyword evidence="1" id="KW-1133">Transmembrane helix</keyword>
<dbReference type="GO" id="GO:0080120">
    <property type="term" value="P:CAAX-box protein maturation"/>
    <property type="evidence" value="ECO:0007669"/>
    <property type="project" value="UniProtKB-ARBA"/>
</dbReference>
<evidence type="ECO:0000259" key="2">
    <source>
        <dbReference type="Pfam" id="PF02517"/>
    </source>
</evidence>
<feature type="transmembrane region" description="Helical" evidence="1">
    <location>
        <begin position="267"/>
        <end position="284"/>
    </location>
</feature>
<dbReference type="GO" id="GO:0004175">
    <property type="term" value="F:endopeptidase activity"/>
    <property type="evidence" value="ECO:0007669"/>
    <property type="project" value="UniProtKB-ARBA"/>
</dbReference>
<keyword evidence="1" id="KW-0812">Transmembrane</keyword>
<dbReference type="InterPro" id="IPR003675">
    <property type="entry name" value="Rce1/LyrA-like_dom"/>
</dbReference>
<feature type="transmembrane region" description="Helical" evidence="1">
    <location>
        <begin position="55"/>
        <end position="75"/>
    </location>
</feature>
<proteinExistence type="predicted"/>
<reference evidence="3 4" key="1">
    <citation type="submission" date="2018-03" db="EMBL/GenBank/DDBJ databases">
        <title>Genomic Encyclopedia of Archaeal and Bacterial Type Strains, Phase II (KMG-II): from individual species to whole genera.</title>
        <authorList>
            <person name="Goeker M."/>
        </authorList>
    </citation>
    <scope>NUCLEOTIDE SEQUENCE [LARGE SCALE GENOMIC DNA]</scope>
    <source>
        <strain evidence="3 4">DSM 43146</strain>
    </source>
</reference>
<evidence type="ECO:0000313" key="4">
    <source>
        <dbReference type="Proteomes" id="UP000239415"/>
    </source>
</evidence>
<dbReference type="AlphaFoldDB" id="A0A2T0K3C7"/>
<feature type="transmembrane region" description="Helical" evidence="1">
    <location>
        <begin position="25"/>
        <end position="49"/>
    </location>
</feature>
<dbReference type="Pfam" id="PF02517">
    <property type="entry name" value="Rce1-like"/>
    <property type="match status" value="1"/>
</dbReference>
<feature type="transmembrane region" description="Helical" evidence="1">
    <location>
        <begin position="162"/>
        <end position="181"/>
    </location>
</feature>
<evidence type="ECO:0000313" key="3">
    <source>
        <dbReference type="EMBL" id="PRX17160.1"/>
    </source>
</evidence>
<organism evidence="3 4">
    <name type="scientific">Actinoplanes italicus</name>
    <dbReference type="NCBI Taxonomy" id="113567"/>
    <lineage>
        <taxon>Bacteria</taxon>
        <taxon>Bacillati</taxon>
        <taxon>Actinomycetota</taxon>
        <taxon>Actinomycetes</taxon>
        <taxon>Micromonosporales</taxon>
        <taxon>Micromonosporaceae</taxon>
        <taxon>Actinoplanes</taxon>
    </lineage>
</organism>
<name>A0A2T0K3C7_9ACTN</name>
<comment type="caution">
    <text evidence="3">The sequence shown here is derived from an EMBL/GenBank/DDBJ whole genome shotgun (WGS) entry which is preliminary data.</text>
</comment>
<feature type="domain" description="CAAX prenyl protease 2/Lysostaphin resistance protein A-like" evidence="2">
    <location>
        <begin position="131"/>
        <end position="232"/>
    </location>
</feature>
<feature type="transmembrane region" description="Helical" evidence="1">
    <location>
        <begin position="131"/>
        <end position="150"/>
    </location>
</feature>